<keyword evidence="2" id="KW-1185">Reference proteome</keyword>
<reference evidence="1 2" key="1">
    <citation type="submission" date="2018-08" db="EMBL/GenBank/DDBJ databases">
        <title>Wenzhouxiangella salilacus sp. nov., a novel bacterium isolated from a saline lake in Xinjiang Province, China.</title>
        <authorList>
            <person name="Han S."/>
        </authorList>
    </citation>
    <scope>NUCLEOTIDE SEQUENCE [LARGE SCALE GENOMIC DNA]</scope>
    <source>
        <strain evidence="1 2">XDB06</strain>
    </source>
</reference>
<dbReference type="InterPro" id="IPR010281">
    <property type="entry name" value="DUF885"/>
</dbReference>
<dbReference type="Pfam" id="PF05960">
    <property type="entry name" value="DUF885"/>
    <property type="match status" value="1"/>
</dbReference>
<sequence>MLTDLADRTMPMPRIFIVLSLFAAMIMAVACSPVSQTGEGEGGGRESRVALNAFFERVESERRALSPQAMAAHTLGTAEEERYLGRLDVPSVDKTQRELALARQHLETLRDFDRDSLDGQDALSRDIMAWQLEHQVEGASFVWHDYPVNQLMSFHNMLPGYMTGQHPLRNDADVDFYIERLKRFPDVFAGAVEVVQHRVERGIVPPRFAIEKTMRDARAFVDGAAEDNPLVTEIVARADRSGALSAERREGLEAELAAVVREQVVPAYHHLADYLEGLLALEPTNDGVWRLPDGDAYYRWLLEGHTTTDLGPEVIHQLGLDEVDRISARMDELLCGQGYCEGTVGERMVALNGEARFLFEDSDAGRGRILAAYREIVAEIEDGLDGWFHQGPAAPIEVRRVPAYREATAFGAYYMRPSVDGSRPGQFFVNLRSVDEHPRYAMRTLAYHESIPGHHLQITRMQAMENVPDFRRSLSLHAHAEGWALYAEGLAAEMGFHDDPFSDLGRLRAELFRAVRLVVDTGMHHHRWSRERAIGYMHSVTGMPMTDVVAEIERYLVIPGQACSFKIGMLRIQAMRQRAAEALGDDFDIRDFHRVILDNGAMPLALLDRVVDDWIERTTKRGASGTAL</sequence>
<dbReference type="Proteomes" id="UP000260351">
    <property type="component" value="Unassembled WGS sequence"/>
</dbReference>
<dbReference type="PANTHER" id="PTHR33361">
    <property type="entry name" value="GLR0591 PROTEIN"/>
    <property type="match status" value="1"/>
</dbReference>
<gene>
    <name evidence="1" type="ORF">DZC52_07180</name>
</gene>
<dbReference type="PANTHER" id="PTHR33361:SF2">
    <property type="entry name" value="DUF885 DOMAIN-CONTAINING PROTEIN"/>
    <property type="match status" value="1"/>
</dbReference>
<organism evidence="1 2">
    <name type="scientific">Wenzhouxiangella sediminis</name>
    <dbReference type="NCBI Taxonomy" id="1792836"/>
    <lineage>
        <taxon>Bacteria</taxon>
        <taxon>Pseudomonadati</taxon>
        <taxon>Pseudomonadota</taxon>
        <taxon>Gammaproteobacteria</taxon>
        <taxon>Chromatiales</taxon>
        <taxon>Wenzhouxiangellaceae</taxon>
        <taxon>Wenzhouxiangella</taxon>
    </lineage>
</organism>
<proteinExistence type="predicted"/>
<dbReference type="EMBL" id="QUZK01000033">
    <property type="protein sequence ID" value="RFF30706.1"/>
    <property type="molecule type" value="Genomic_DNA"/>
</dbReference>
<evidence type="ECO:0000313" key="2">
    <source>
        <dbReference type="Proteomes" id="UP000260351"/>
    </source>
</evidence>
<comment type="caution">
    <text evidence="1">The sequence shown here is derived from an EMBL/GenBank/DDBJ whole genome shotgun (WGS) entry which is preliminary data.</text>
</comment>
<dbReference type="OrthoDB" id="9769898at2"/>
<protein>
    <submittedName>
        <fullName evidence="1">DUF885 domain-containing protein</fullName>
    </submittedName>
</protein>
<accession>A0A3E1K9C8</accession>
<name>A0A3E1K9C8_9GAMM</name>
<dbReference type="AlphaFoldDB" id="A0A3E1K9C8"/>
<evidence type="ECO:0000313" key="1">
    <source>
        <dbReference type="EMBL" id="RFF30706.1"/>
    </source>
</evidence>